<evidence type="ECO:0000256" key="2">
    <source>
        <dbReference type="ARBA" id="ARBA00023125"/>
    </source>
</evidence>
<keyword evidence="2" id="KW-0238">DNA-binding</keyword>
<dbReference type="InterPro" id="IPR036388">
    <property type="entry name" value="WH-like_DNA-bd_sf"/>
</dbReference>
<evidence type="ECO:0000256" key="3">
    <source>
        <dbReference type="ARBA" id="ARBA00023163"/>
    </source>
</evidence>
<evidence type="ECO:0000313" key="5">
    <source>
        <dbReference type="EMBL" id="MFD1510171.1"/>
    </source>
</evidence>
<dbReference type="SMART" id="SM00345">
    <property type="entry name" value="HTH_GNTR"/>
    <property type="match status" value="1"/>
</dbReference>
<feature type="domain" description="HTH gntR-type" evidence="4">
    <location>
        <begin position="7"/>
        <end position="74"/>
    </location>
</feature>
<dbReference type="RefSeq" id="WP_379916075.1">
    <property type="nucleotide sequence ID" value="NZ_JBHUDD010000059.1"/>
</dbReference>
<reference evidence="6" key="1">
    <citation type="journal article" date="2019" name="Int. J. Syst. Evol. Microbiol.">
        <title>The Global Catalogue of Microorganisms (GCM) 10K type strain sequencing project: providing services to taxonomists for standard genome sequencing and annotation.</title>
        <authorList>
            <consortium name="The Broad Institute Genomics Platform"/>
            <consortium name="The Broad Institute Genome Sequencing Center for Infectious Disease"/>
            <person name="Wu L."/>
            <person name="Ma J."/>
        </authorList>
    </citation>
    <scope>NUCLEOTIDE SEQUENCE [LARGE SCALE GENOMIC DNA]</scope>
    <source>
        <strain evidence="6">CGMCC 1.12477</strain>
    </source>
</reference>
<accession>A0ABW4EHW4</accession>
<dbReference type="Gene3D" id="1.20.120.530">
    <property type="entry name" value="GntR ligand-binding domain-like"/>
    <property type="match status" value="1"/>
</dbReference>
<dbReference type="SUPFAM" id="SSF48008">
    <property type="entry name" value="GntR ligand-binding domain-like"/>
    <property type="match status" value="1"/>
</dbReference>
<dbReference type="PROSITE" id="PS50949">
    <property type="entry name" value="HTH_GNTR"/>
    <property type="match status" value="1"/>
</dbReference>
<dbReference type="EMBL" id="JBHUDD010000059">
    <property type="protein sequence ID" value="MFD1510171.1"/>
    <property type="molecule type" value="Genomic_DNA"/>
</dbReference>
<proteinExistence type="predicted"/>
<sequence>MSDEGRGNLRQTTYDSIKMLIVTGQLPPGSRVTEADLASTLNVSRTPVREALSRLERDGFVLPRPRNGYAVMQIDVDTVNEAFDVRDLLETQATRLATRRVNAAGRAALETIIAECDALAALPDRGLQEDLREMQIGIDLHRVIAELSGNRLLYSLLDGVLDRCQAYVWLDVTNLNTFGAAREDHREIVNAICRGDEETAVTLTRRHIAQARDNVLSVLRLRRGVRDIMAKTH</sequence>
<evidence type="ECO:0000256" key="1">
    <source>
        <dbReference type="ARBA" id="ARBA00023015"/>
    </source>
</evidence>
<evidence type="ECO:0000259" key="4">
    <source>
        <dbReference type="PROSITE" id="PS50949"/>
    </source>
</evidence>
<gene>
    <name evidence="5" type="ORF">ACFTOW_12240</name>
</gene>
<keyword evidence="3" id="KW-0804">Transcription</keyword>
<comment type="caution">
    <text evidence="5">The sequence shown here is derived from an EMBL/GenBank/DDBJ whole genome shotgun (WGS) entry which is preliminary data.</text>
</comment>
<dbReference type="PANTHER" id="PTHR43537">
    <property type="entry name" value="TRANSCRIPTIONAL REGULATOR, GNTR FAMILY"/>
    <property type="match status" value="1"/>
</dbReference>
<dbReference type="PANTHER" id="PTHR43537:SF24">
    <property type="entry name" value="GLUCONATE OPERON TRANSCRIPTIONAL REPRESSOR"/>
    <property type="match status" value="1"/>
</dbReference>
<dbReference type="Proteomes" id="UP001597186">
    <property type="component" value="Unassembled WGS sequence"/>
</dbReference>
<dbReference type="InterPro" id="IPR008920">
    <property type="entry name" value="TF_FadR/GntR_C"/>
</dbReference>
<dbReference type="Pfam" id="PF00392">
    <property type="entry name" value="GntR"/>
    <property type="match status" value="1"/>
</dbReference>
<evidence type="ECO:0000313" key="6">
    <source>
        <dbReference type="Proteomes" id="UP001597186"/>
    </source>
</evidence>
<dbReference type="SMART" id="SM00895">
    <property type="entry name" value="FCD"/>
    <property type="match status" value="1"/>
</dbReference>
<keyword evidence="6" id="KW-1185">Reference proteome</keyword>
<dbReference type="PRINTS" id="PR00035">
    <property type="entry name" value="HTHGNTR"/>
</dbReference>
<name>A0ABW4EHW4_9RHOB</name>
<keyword evidence="1" id="KW-0805">Transcription regulation</keyword>
<dbReference type="InterPro" id="IPR011711">
    <property type="entry name" value="GntR_C"/>
</dbReference>
<dbReference type="SUPFAM" id="SSF46785">
    <property type="entry name" value="Winged helix' DNA-binding domain"/>
    <property type="match status" value="1"/>
</dbReference>
<protein>
    <submittedName>
        <fullName evidence="5">GntR family transcriptional regulator</fullName>
    </submittedName>
</protein>
<dbReference type="InterPro" id="IPR036390">
    <property type="entry name" value="WH_DNA-bd_sf"/>
</dbReference>
<dbReference type="Pfam" id="PF07729">
    <property type="entry name" value="FCD"/>
    <property type="match status" value="1"/>
</dbReference>
<dbReference type="InterPro" id="IPR000524">
    <property type="entry name" value="Tscrpt_reg_HTH_GntR"/>
</dbReference>
<dbReference type="CDD" id="cd07377">
    <property type="entry name" value="WHTH_GntR"/>
    <property type="match status" value="1"/>
</dbReference>
<dbReference type="Gene3D" id="1.10.10.10">
    <property type="entry name" value="Winged helix-like DNA-binding domain superfamily/Winged helix DNA-binding domain"/>
    <property type="match status" value="1"/>
</dbReference>
<organism evidence="5 6">
    <name type="scientific">Lacimonas salitolerans</name>
    <dbReference type="NCBI Taxonomy" id="1323750"/>
    <lineage>
        <taxon>Bacteria</taxon>
        <taxon>Pseudomonadati</taxon>
        <taxon>Pseudomonadota</taxon>
        <taxon>Alphaproteobacteria</taxon>
        <taxon>Rhodobacterales</taxon>
        <taxon>Paracoccaceae</taxon>
        <taxon>Lacimonas</taxon>
    </lineage>
</organism>